<reference evidence="2 3" key="1">
    <citation type="journal article" date="2024" name="Nat. Commun.">
        <title>Phylogenomics reveals the evolutionary origins of lichenization in chlorophyte algae.</title>
        <authorList>
            <person name="Puginier C."/>
            <person name="Libourel C."/>
            <person name="Otte J."/>
            <person name="Skaloud P."/>
            <person name="Haon M."/>
            <person name="Grisel S."/>
            <person name="Petersen M."/>
            <person name="Berrin J.G."/>
            <person name="Delaux P.M."/>
            <person name="Dal Grande F."/>
            <person name="Keller J."/>
        </authorList>
    </citation>
    <scope>NUCLEOTIDE SEQUENCE [LARGE SCALE GENOMIC DNA]</scope>
    <source>
        <strain evidence="2 3">SAG 245.80</strain>
    </source>
</reference>
<feature type="region of interest" description="Disordered" evidence="1">
    <location>
        <begin position="115"/>
        <end position="162"/>
    </location>
</feature>
<sequence length="162" mass="17148">MRSISRAGTASSTDILLGQATGGLSKRRASAVLQTSLLRSVTSHLLEPGQRSSSAHCAPGDTAAEAAWRKDCQLLEAAGLRVRRAGITERASRPISAGRPVQRVLSLDWDRAAAAHLHRSRSPGKRPRSAPPLAAAPQEPARRVSLQKQAPGAMLLPRESVA</sequence>
<keyword evidence="3" id="KW-1185">Reference proteome</keyword>
<evidence type="ECO:0000313" key="3">
    <source>
        <dbReference type="Proteomes" id="UP001445335"/>
    </source>
</evidence>
<dbReference type="EMBL" id="JALJOU010000060">
    <property type="protein sequence ID" value="KAK9827248.1"/>
    <property type="molecule type" value="Genomic_DNA"/>
</dbReference>
<organism evidence="2 3">
    <name type="scientific">Elliptochloris bilobata</name>
    <dbReference type="NCBI Taxonomy" id="381761"/>
    <lineage>
        <taxon>Eukaryota</taxon>
        <taxon>Viridiplantae</taxon>
        <taxon>Chlorophyta</taxon>
        <taxon>core chlorophytes</taxon>
        <taxon>Trebouxiophyceae</taxon>
        <taxon>Trebouxiophyceae incertae sedis</taxon>
        <taxon>Elliptochloris clade</taxon>
        <taxon>Elliptochloris</taxon>
    </lineage>
</organism>
<evidence type="ECO:0000256" key="1">
    <source>
        <dbReference type="SAM" id="MobiDB-lite"/>
    </source>
</evidence>
<comment type="caution">
    <text evidence="2">The sequence shown here is derived from an EMBL/GenBank/DDBJ whole genome shotgun (WGS) entry which is preliminary data.</text>
</comment>
<protein>
    <submittedName>
        <fullName evidence="2">Uncharacterized protein</fullName>
    </submittedName>
</protein>
<dbReference type="AlphaFoldDB" id="A0AAW1R0X1"/>
<evidence type="ECO:0000313" key="2">
    <source>
        <dbReference type="EMBL" id="KAK9827248.1"/>
    </source>
</evidence>
<gene>
    <name evidence="2" type="ORF">WJX81_002835</name>
</gene>
<dbReference type="Proteomes" id="UP001445335">
    <property type="component" value="Unassembled WGS sequence"/>
</dbReference>
<feature type="compositionally biased region" description="Basic residues" evidence="1">
    <location>
        <begin position="116"/>
        <end position="128"/>
    </location>
</feature>
<accession>A0AAW1R0X1</accession>
<proteinExistence type="predicted"/>
<name>A0AAW1R0X1_9CHLO</name>